<feature type="compositionally biased region" description="Polar residues" evidence="2">
    <location>
        <begin position="92"/>
        <end position="114"/>
    </location>
</feature>
<protein>
    <submittedName>
        <fullName evidence="3">Zgc:112185</fullName>
    </submittedName>
</protein>
<organism evidence="3 4">
    <name type="scientific">Sparus aurata</name>
    <name type="common">Gilthead sea bream</name>
    <dbReference type="NCBI Taxonomy" id="8175"/>
    <lineage>
        <taxon>Eukaryota</taxon>
        <taxon>Metazoa</taxon>
        <taxon>Chordata</taxon>
        <taxon>Craniata</taxon>
        <taxon>Vertebrata</taxon>
        <taxon>Euteleostomi</taxon>
        <taxon>Actinopterygii</taxon>
        <taxon>Neopterygii</taxon>
        <taxon>Teleostei</taxon>
        <taxon>Neoteleostei</taxon>
        <taxon>Acanthomorphata</taxon>
        <taxon>Eupercaria</taxon>
        <taxon>Spariformes</taxon>
        <taxon>Sparidae</taxon>
        <taxon>Sparus</taxon>
    </lineage>
</organism>
<feature type="compositionally biased region" description="Basic residues" evidence="2">
    <location>
        <begin position="125"/>
        <end position="135"/>
    </location>
</feature>
<reference evidence="3" key="3">
    <citation type="submission" date="2025-09" db="UniProtKB">
        <authorList>
            <consortium name="Ensembl"/>
        </authorList>
    </citation>
    <scope>IDENTIFICATION</scope>
</reference>
<reference evidence="3" key="1">
    <citation type="submission" date="2021-04" db="EMBL/GenBank/DDBJ databases">
        <authorList>
            <consortium name="Wellcome Sanger Institute Data Sharing"/>
        </authorList>
    </citation>
    <scope>NUCLEOTIDE SEQUENCE [LARGE SCALE GENOMIC DNA]</scope>
</reference>
<feature type="region of interest" description="Disordered" evidence="2">
    <location>
        <begin position="1"/>
        <end position="25"/>
    </location>
</feature>
<dbReference type="Pfam" id="PF15393">
    <property type="entry name" value="DUF4615"/>
    <property type="match status" value="1"/>
</dbReference>
<proteinExistence type="inferred from homology"/>
<accession>A0A671WJP1</accession>
<evidence type="ECO:0000313" key="4">
    <source>
        <dbReference type="Proteomes" id="UP000472265"/>
    </source>
</evidence>
<gene>
    <name evidence="3" type="primary">c20h8orf33</name>
</gene>
<feature type="region of interest" description="Disordered" evidence="2">
    <location>
        <begin position="84"/>
        <end position="162"/>
    </location>
</feature>
<dbReference type="PANTHER" id="PTHR13602">
    <property type="entry name" value="UPF0488 PROTEIN C8ORF33"/>
    <property type="match status" value="1"/>
</dbReference>
<dbReference type="AlphaFoldDB" id="A0A671WJP1"/>
<evidence type="ECO:0000313" key="3">
    <source>
        <dbReference type="Ensembl" id="ENSSAUP00010038875.1"/>
    </source>
</evidence>
<dbReference type="InParanoid" id="A0A671WJP1"/>
<comment type="similarity">
    <text evidence="1">Belongs to the UPF0488 family.</text>
</comment>
<reference evidence="3" key="2">
    <citation type="submission" date="2025-08" db="UniProtKB">
        <authorList>
            <consortium name="Ensembl"/>
        </authorList>
    </citation>
    <scope>IDENTIFICATION</scope>
</reference>
<dbReference type="Proteomes" id="UP000472265">
    <property type="component" value="Chromosome 20"/>
</dbReference>
<keyword evidence="4" id="KW-1185">Reference proteome</keyword>
<evidence type="ECO:0000256" key="1">
    <source>
        <dbReference type="ARBA" id="ARBA00005707"/>
    </source>
</evidence>
<dbReference type="GeneTree" id="ENSGT00390000000306"/>
<name>A0A671WJP1_SPAAU</name>
<dbReference type="InterPro" id="IPR029274">
    <property type="entry name" value="DUF4615"/>
</dbReference>
<dbReference type="PANTHER" id="PTHR13602:SF2">
    <property type="entry name" value="UPF0488 PROTEIN C8ORF33"/>
    <property type="match status" value="1"/>
</dbReference>
<sequence length="353" mass="39962">MTEQRLLSIDIDPRSNSSRAEKPLWTRSDNAFKFNFLTDNAPAPREEAAPSSDRTELAASRISFAGQGSAFAFNFQLPAVSPVEDMEATEIPDTSTPADQQGVQEEKPSQQQELNAPPEPSAQSKSKKKKKSGKKKGSDGNESQQKPSSTEGSQGGEELSADEQLNRQLDWCIEQLESGLKTQKATPKQKEEASRALKTLRSSKAPLAKKRQVMRAMTGDYRKKMEEEKSKQYRLIQTGECIEAIERSEHIGVVRVQLNDRFLQSQQKLHQLRSKKCQILRRSVSSTGGLKPRKQPLRRTCNKLKPRTHNHRHHRLRRRQLLSLLHQRRSFASTFSDLFPEDTLHCTSCYVPG</sequence>
<feature type="compositionally biased region" description="Polar residues" evidence="2">
    <location>
        <begin position="140"/>
        <end position="152"/>
    </location>
</feature>
<dbReference type="Ensembl" id="ENSSAUT00010040992.1">
    <property type="protein sequence ID" value="ENSSAUP00010038875.1"/>
    <property type="gene ID" value="ENSSAUG00010016409.1"/>
</dbReference>
<evidence type="ECO:0000256" key="2">
    <source>
        <dbReference type="SAM" id="MobiDB-lite"/>
    </source>
</evidence>